<dbReference type="EMBL" id="CP001632">
    <property type="protein sequence ID" value="ACU92455.1"/>
    <property type="molecule type" value="Genomic_DNA"/>
</dbReference>
<dbReference type="eggNOG" id="ENOG5032UF3">
    <property type="taxonomic scope" value="Bacteria"/>
</dbReference>
<evidence type="ECO:0000313" key="1">
    <source>
        <dbReference type="EMBL" id="ACU92455.1"/>
    </source>
</evidence>
<organism evidence="1 2">
    <name type="scientific">Capnocytophaga ochracea (strain ATCC 27872 / DSM 7271 / CCUG 9716 / JCM 12966 / NCTC 12371 / SS31 / VPI 2845)</name>
    <name type="common">Bacteroides ochraceus</name>
    <dbReference type="NCBI Taxonomy" id="521097"/>
    <lineage>
        <taxon>Bacteria</taxon>
        <taxon>Pseudomonadati</taxon>
        <taxon>Bacteroidota</taxon>
        <taxon>Flavobacteriia</taxon>
        <taxon>Flavobacteriales</taxon>
        <taxon>Flavobacteriaceae</taxon>
        <taxon>Capnocytophaga</taxon>
    </lineage>
</organism>
<accession>C7M9A9</accession>
<dbReference type="STRING" id="521097.Coch_0900"/>
<dbReference type="RefSeq" id="WP_015782132.1">
    <property type="nucleotide sequence ID" value="NC_013162.1"/>
</dbReference>
<sequence>MEEAVKILQEELEALKLDLIAKYEELGMRASGLWEHTLEVKATATTGGLRGVITGVDYTYYMQHGRKEGRMPPIQAIERWILARGLEPIKDKMSTTSLAWAIAKKIAREGTKRFKGGEQPPFIDAVITPERVQQIMEKVGYKYLATFTSEIINFLNEMGK</sequence>
<keyword evidence="2" id="KW-1185">Reference proteome</keyword>
<reference evidence="1 2" key="1">
    <citation type="journal article" date="2009" name="Stand. Genomic Sci.">
        <title>Complete genome sequence of Capnocytophaga ochracea type strain (VPI 2845).</title>
        <authorList>
            <person name="Mavrommatis K."/>
            <person name="Gronow S."/>
            <person name="Saunders E."/>
            <person name="Land M."/>
            <person name="Lapidus A."/>
            <person name="Copeland A."/>
            <person name="Glavina Del Rio T."/>
            <person name="Nolan M."/>
            <person name="Lucas S."/>
            <person name="Chen F."/>
            <person name="Tice H."/>
            <person name="Cheng J.F."/>
            <person name="Bruce D."/>
            <person name="Goodwin L."/>
            <person name="Pitluck S."/>
            <person name="Pati A."/>
            <person name="Ivanova N."/>
            <person name="Chen A."/>
            <person name="Palaniappan K."/>
            <person name="Chain P."/>
            <person name="Hauser L."/>
            <person name="Chang Y.J."/>
            <person name="Jeffries C.D."/>
            <person name="Brettin T."/>
            <person name="Detter J.C."/>
            <person name="Han C."/>
            <person name="Bristow J."/>
            <person name="Goker M."/>
            <person name="Rohde M."/>
            <person name="Eisen J.A."/>
            <person name="Markowitz V."/>
            <person name="Kyrpides N.C."/>
            <person name="Klenk H.P."/>
            <person name="Hugenholtz P."/>
        </authorList>
    </citation>
    <scope>NUCLEOTIDE SEQUENCE [LARGE SCALE GENOMIC DNA]</scope>
    <source>
        <strain evidence="2">ATCC 27872 / DSM 7271 / JCM 12966 / VPI 2845</strain>
    </source>
</reference>
<evidence type="ECO:0000313" key="2">
    <source>
        <dbReference type="Proteomes" id="UP000006650"/>
    </source>
</evidence>
<gene>
    <name evidence="1" type="ordered locus">Coch_0900</name>
</gene>
<proteinExistence type="predicted"/>
<dbReference type="KEGG" id="coc:Coch_0900"/>
<name>C7M9A9_CAPOD</name>
<dbReference type="Proteomes" id="UP000006650">
    <property type="component" value="Chromosome"/>
</dbReference>
<dbReference type="AlphaFoldDB" id="C7M9A9"/>
<dbReference type="GeneID" id="29675439"/>
<dbReference type="HOGENOM" id="CLU_1657649_0_0_10"/>
<protein>
    <submittedName>
        <fullName evidence="1">Uncharacterized protein</fullName>
    </submittedName>
</protein>